<feature type="non-terminal residue" evidence="1">
    <location>
        <position position="1"/>
    </location>
</feature>
<sequence>DLRAGAGAGVRVCRRVRVRTGADPGRSGGAGGL</sequence>
<proteinExistence type="predicted"/>
<dbReference type="EMBL" id="CADCUS010000031">
    <property type="protein sequence ID" value="CAA9379829.1"/>
    <property type="molecule type" value="Genomic_DNA"/>
</dbReference>
<protein>
    <submittedName>
        <fullName evidence="1">Uncharacterized protein</fullName>
    </submittedName>
</protein>
<gene>
    <name evidence="1" type="ORF">AVDCRST_MAG66-205</name>
</gene>
<reference evidence="1" key="1">
    <citation type="submission" date="2020-02" db="EMBL/GenBank/DDBJ databases">
        <authorList>
            <person name="Meier V. D."/>
        </authorList>
    </citation>
    <scope>NUCLEOTIDE SEQUENCE</scope>
    <source>
        <strain evidence="1">AVDCRST_MAG66</strain>
    </source>
</reference>
<feature type="non-terminal residue" evidence="1">
    <location>
        <position position="33"/>
    </location>
</feature>
<accession>A0A6J4N6Q9</accession>
<dbReference type="AlphaFoldDB" id="A0A6J4N6Q9"/>
<evidence type="ECO:0000313" key="1">
    <source>
        <dbReference type="EMBL" id="CAA9379829.1"/>
    </source>
</evidence>
<organism evidence="1">
    <name type="scientific">uncultured Pseudonocardia sp</name>
    <dbReference type="NCBI Taxonomy" id="211455"/>
    <lineage>
        <taxon>Bacteria</taxon>
        <taxon>Bacillati</taxon>
        <taxon>Actinomycetota</taxon>
        <taxon>Actinomycetes</taxon>
        <taxon>Pseudonocardiales</taxon>
        <taxon>Pseudonocardiaceae</taxon>
        <taxon>Pseudonocardia</taxon>
        <taxon>environmental samples</taxon>
    </lineage>
</organism>
<name>A0A6J4N6Q9_9PSEU</name>